<feature type="coiled-coil region" evidence="1">
    <location>
        <begin position="36"/>
        <end position="63"/>
    </location>
</feature>
<dbReference type="RefSeq" id="WP_145385530.1">
    <property type="nucleotide sequence ID" value="NZ_CP037423.1"/>
</dbReference>
<keyword evidence="3" id="KW-1185">Reference proteome</keyword>
<name>A0A518HLY1_9BACT</name>
<keyword evidence="1" id="KW-0175">Coiled coil</keyword>
<gene>
    <name evidence="2" type="ORF">Enr13x_16990</name>
</gene>
<organism evidence="2 3">
    <name type="scientific">Stieleria neptunia</name>
    <dbReference type="NCBI Taxonomy" id="2527979"/>
    <lineage>
        <taxon>Bacteria</taxon>
        <taxon>Pseudomonadati</taxon>
        <taxon>Planctomycetota</taxon>
        <taxon>Planctomycetia</taxon>
        <taxon>Pirellulales</taxon>
        <taxon>Pirellulaceae</taxon>
        <taxon>Stieleria</taxon>
    </lineage>
</organism>
<dbReference type="EMBL" id="CP037423">
    <property type="protein sequence ID" value="QDV41856.1"/>
    <property type="molecule type" value="Genomic_DNA"/>
</dbReference>
<reference evidence="2 3" key="1">
    <citation type="submission" date="2019-03" db="EMBL/GenBank/DDBJ databases">
        <title>Deep-cultivation of Planctomycetes and their phenomic and genomic characterization uncovers novel biology.</title>
        <authorList>
            <person name="Wiegand S."/>
            <person name="Jogler M."/>
            <person name="Boedeker C."/>
            <person name="Pinto D."/>
            <person name="Vollmers J."/>
            <person name="Rivas-Marin E."/>
            <person name="Kohn T."/>
            <person name="Peeters S.H."/>
            <person name="Heuer A."/>
            <person name="Rast P."/>
            <person name="Oberbeckmann S."/>
            <person name="Bunk B."/>
            <person name="Jeske O."/>
            <person name="Meyerdierks A."/>
            <person name="Storesund J.E."/>
            <person name="Kallscheuer N."/>
            <person name="Luecker S."/>
            <person name="Lage O.M."/>
            <person name="Pohl T."/>
            <person name="Merkel B.J."/>
            <person name="Hornburger P."/>
            <person name="Mueller R.-W."/>
            <person name="Bruemmer F."/>
            <person name="Labrenz M."/>
            <person name="Spormann A.M."/>
            <person name="Op den Camp H."/>
            <person name="Overmann J."/>
            <person name="Amann R."/>
            <person name="Jetten M.S.M."/>
            <person name="Mascher T."/>
            <person name="Medema M.H."/>
            <person name="Devos D.P."/>
            <person name="Kaster A.-K."/>
            <person name="Ovreas L."/>
            <person name="Rohde M."/>
            <person name="Galperin M.Y."/>
            <person name="Jogler C."/>
        </authorList>
    </citation>
    <scope>NUCLEOTIDE SEQUENCE [LARGE SCALE GENOMIC DNA]</scope>
    <source>
        <strain evidence="2 3">Enr13</strain>
    </source>
</reference>
<dbReference type="OrthoDB" id="285275at2"/>
<proteinExistence type="predicted"/>
<dbReference type="Proteomes" id="UP000319004">
    <property type="component" value="Chromosome"/>
</dbReference>
<accession>A0A518HLY1</accession>
<evidence type="ECO:0000313" key="2">
    <source>
        <dbReference type="EMBL" id="QDV41856.1"/>
    </source>
</evidence>
<sequence>MIHYTCDRCKRTIDPETEPRFVVEIDVRMANVIEPNSDQGDDLDQLAELHDQLQRELNAELGMCLHDTLDEIDDVVCGRDIDEGPEQYDLCEQCYEAFASNPLGRETTVGYGFSNN</sequence>
<dbReference type="AlphaFoldDB" id="A0A518HLY1"/>
<protein>
    <submittedName>
        <fullName evidence="2">Uncharacterized protein</fullName>
    </submittedName>
</protein>
<dbReference type="KEGG" id="snep:Enr13x_16990"/>
<evidence type="ECO:0000256" key="1">
    <source>
        <dbReference type="SAM" id="Coils"/>
    </source>
</evidence>
<evidence type="ECO:0000313" key="3">
    <source>
        <dbReference type="Proteomes" id="UP000319004"/>
    </source>
</evidence>